<comment type="caution">
    <text evidence="3">The sequence shown here is derived from an EMBL/GenBank/DDBJ whole genome shotgun (WGS) entry which is preliminary data.</text>
</comment>
<keyword evidence="2" id="KW-0812">Transmembrane</keyword>
<dbReference type="GeneID" id="39877027"/>
<accession>A0A2H6KJU1</accession>
<feature type="coiled-coil region" evidence="1">
    <location>
        <begin position="149"/>
        <end position="176"/>
    </location>
</feature>
<evidence type="ECO:0000256" key="1">
    <source>
        <dbReference type="SAM" id="Coils"/>
    </source>
</evidence>
<dbReference type="VEuPathDB" id="PiroplasmaDB:BOVATA_047500"/>
<keyword evidence="4" id="KW-1185">Reference proteome</keyword>
<name>A0A2H6KJU1_9APIC</name>
<evidence type="ECO:0008006" key="5">
    <source>
        <dbReference type="Google" id="ProtNLM"/>
    </source>
</evidence>
<reference evidence="3 4" key="1">
    <citation type="journal article" date="2017" name="BMC Genomics">
        <title>Whole-genome assembly of Babesia ovata and comparative genomics between closely related pathogens.</title>
        <authorList>
            <person name="Yamagishi J."/>
            <person name="Asada M."/>
            <person name="Hakimi H."/>
            <person name="Tanaka T.Q."/>
            <person name="Sugimoto C."/>
            <person name="Kawazu S."/>
        </authorList>
    </citation>
    <scope>NUCLEOTIDE SEQUENCE [LARGE SCALE GENOMIC DNA]</scope>
    <source>
        <strain evidence="3 4">Miyake</strain>
    </source>
</reference>
<evidence type="ECO:0000256" key="2">
    <source>
        <dbReference type="SAM" id="Phobius"/>
    </source>
</evidence>
<keyword evidence="1" id="KW-0175">Coiled coil</keyword>
<keyword evidence="2" id="KW-0472">Membrane</keyword>
<protein>
    <recommendedName>
        <fullName evidence="5">C3H1-type domain-containing protein</fullName>
    </recommendedName>
</protein>
<sequence length="1590" mass="177379">MSFLHGVLSGVRDDDNVTTYDKNNVPNITKVITTLHDNVGKGRQAFEEAVRQVDQKTSEVKSKLGKYYNQVYDKTDLNGQLHEWRGTLGNILVDLRKIETDNINLLDSALKSRIMHETKPIQKSVEVLLNSASDPGLEGHVKYVDNTLVERNQKLVDAVNEEIEKLREMLDSQLLKIWDGVESLRNTKSGYFEGIKKTLQAMQSFVDNEFGDNYNSFKLTIVNYFNDIKAEVYRAHARLAAKKDELTELVGSAQRSVVALKDKVVDAGGTTGEIHTNWPQLKKTITGLVADLAGDAERTKRGNLKKIIDEVKKYAEKFKHEGSEYTGMRGILRGWIQKILQSKPVTGSLATAVAIINGDPNKRTPFMFPMDSVDKVAKQIAAALSTEITTAQSSIGDVQSGVNSMEQNVNLINTVCNNFAKQLEQKIESSNFDNIVNAIKNDVKTSRINNNESHLRGPARLILYQLLGIAKQVGAEVHQFTVSESELNNNVRLAIGKVEEIGEQVDDKSSSGKYTQGLGNKIDEALSVVQLKVGELDGLLGDKLNAAGSIQDKLGEMQTEVITELDRLQKDDASTGGSVEMYKAKATREMETLRNKLSYSIDLTRREVAAADKALDVSISALQTTVESAAKEAQNARENLRDTLLQNIETAFLLLTNQMRAMFCAQHQADLTALATLAETQKSSIEKIIATDRITGLKGLLQKLRANYIPHVDKIDQNSKFNFAASSVHAAFIDFSRQLNKQSDITDHAPQINALHASLDDVFDKLLHHQHFHHAVSTAREAFEASLQAFKADTFPDAPKKVLQPLKQGLEKFAQELEKQYVSRYSGMAERFEWTQSVGDPQTQKQEPTEDAKKCAKVFMTCVQTLLDNLSELKDNCTNGGSWGKKQINRTTHLGNFLQSVGYGVATSDKNQNGELRNYSKMRGLQIHEKLAAIICIDSSTHVPQCKPKGKDSNFDIIDFIECIMQHVHEYYRVCHHSTLSSTKHPTTVNQMLRWLSGLTYNPIYDALTLDGFEELLKQYQEKDSDTPVAADKAEGEEGPTFAVLNDLSLEAYPHKITVDKLTDNLLEVCQYSHGVLVAILGNGHEDGTYACDYNANSDKLMYPSIPGACIQMFTEVLCRVHHQLYFLFNQCYYTTQYGGWRDCWYGKGVAGSGWQCNEMQCPGQAGDQKADQMHNQTCSQKCNQTVECGLKSPLQSFLEDGLQGFLPHTLTKLGCGAECSVGKHRGLPCKTPMGFNNIGTLASRSRTGEHIKNVLHEFCGKSYKPLSQMCNYLVCLLPSAPTTLGDMFGFYYNLLKDPSKSKEHRIDAFNKAVTSANFEEPTTLDITPLFGNSNHVIPKPQEQKNSHVTGDLYSLVECKKNSKSTVGHPCGPYLRPLCRDVCVTFSVKHAAKYLSWVVYTTETFHSLLKKLYEECNGNCGDEQPKCRVTKCSKECGTMKAPQSPESKHNESCGSIVKCQYTLPTLFKYGFVHENIEILSDNSSKRTCKDLCTALHNVINEKENVKAALAELIFRTIPDYLCKIRWPFMTTLLALWSLSLLYLLHIAVVRLDVLRIRSHLRSPSSHRIAAQSLLAAARVKALANVKYFSP</sequence>
<dbReference type="RefSeq" id="XP_028869500.1">
    <property type="nucleotide sequence ID" value="XM_029013667.1"/>
</dbReference>
<evidence type="ECO:0000313" key="3">
    <source>
        <dbReference type="EMBL" id="GBE63257.1"/>
    </source>
</evidence>
<feature type="coiled-coil region" evidence="1">
    <location>
        <begin position="619"/>
        <end position="646"/>
    </location>
</feature>
<organism evidence="3 4">
    <name type="scientific">Babesia ovata</name>
    <dbReference type="NCBI Taxonomy" id="189622"/>
    <lineage>
        <taxon>Eukaryota</taxon>
        <taxon>Sar</taxon>
        <taxon>Alveolata</taxon>
        <taxon>Apicomplexa</taxon>
        <taxon>Aconoidasida</taxon>
        <taxon>Piroplasmida</taxon>
        <taxon>Babesiidae</taxon>
        <taxon>Babesia</taxon>
    </lineage>
</organism>
<dbReference type="EMBL" id="BDSA01000026">
    <property type="protein sequence ID" value="GBE63257.1"/>
    <property type="molecule type" value="Genomic_DNA"/>
</dbReference>
<proteinExistence type="predicted"/>
<feature type="transmembrane region" description="Helical" evidence="2">
    <location>
        <begin position="1526"/>
        <end position="1551"/>
    </location>
</feature>
<dbReference type="Proteomes" id="UP000236319">
    <property type="component" value="Unassembled WGS sequence"/>
</dbReference>
<dbReference type="OrthoDB" id="366967at2759"/>
<gene>
    <name evidence="3" type="ORF">BOVATA_047500</name>
</gene>
<keyword evidence="2" id="KW-1133">Transmembrane helix</keyword>
<evidence type="ECO:0000313" key="4">
    <source>
        <dbReference type="Proteomes" id="UP000236319"/>
    </source>
</evidence>